<organism evidence="2 3">
    <name type="scientific">Rudaeicoccus suwonensis</name>
    <dbReference type="NCBI Taxonomy" id="657409"/>
    <lineage>
        <taxon>Bacteria</taxon>
        <taxon>Bacillati</taxon>
        <taxon>Actinomycetota</taxon>
        <taxon>Actinomycetes</taxon>
        <taxon>Micrococcales</taxon>
        <taxon>Dermacoccaceae</taxon>
        <taxon>Rudaeicoccus</taxon>
    </lineage>
</organism>
<dbReference type="RefSeq" id="WP_145228789.1">
    <property type="nucleotide sequence ID" value="NZ_VIVQ01000002.1"/>
</dbReference>
<proteinExistence type="predicted"/>
<dbReference type="Gene3D" id="2.60.120.10">
    <property type="entry name" value="Jelly Rolls"/>
    <property type="match status" value="1"/>
</dbReference>
<sequence>MNFDFSDYQLEGDPSAWVSEDGILRPVVTRAGEEDGRTMNSGGAVRMSGVSIQHTPARRLWFGKVQNDPGFRSGIHHHGEAETGGYVLSGRARIYYGNDFADHLDMEEGDWVFVPPFLPHIECNMSTTQELVWMTTRTPENLVVNIGDVDDSMLPGFRRA</sequence>
<accession>A0A561E382</accession>
<reference evidence="2 3" key="1">
    <citation type="submission" date="2019-06" db="EMBL/GenBank/DDBJ databases">
        <title>Sequencing the genomes of 1000 actinobacteria strains.</title>
        <authorList>
            <person name="Klenk H.-P."/>
        </authorList>
    </citation>
    <scope>NUCLEOTIDE SEQUENCE [LARGE SCALE GENOMIC DNA]</scope>
    <source>
        <strain evidence="2 3">DSM 19560</strain>
    </source>
</reference>
<dbReference type="AlphaFoldDB" id="A0A561E382"/>
<dbReference type="OrthoDB" id="3620182at2"/>
<dbReference type="InterPro" id="IPR013096">
    <property type="entry name" value="Cupin_2"/>
</dbReference>
<dbReference type="InterPro" id="IPR011051">
    <property type="entry name" value="RmlC_Cupin_sf"/>
</dbReference>
<comment type="caution">
    <text evidence="2">The sequence shown here is derived from an EMBL/GenBank/DDBJ whole genome shotgun (WGS) entry which is preliminary data.</text>
</comment>
<dbReference type="EMBL" id="VIVQ01000002">
    <property type="protein sequence ID" value="TWE10059.1"/>
    <property type="molecule type" value="Genomic_DNA"/>
</dbReference>
<evidence type="ECO:0000313" key="3">
    <source>
        <dbReference type="Proteomes" id="UP000318297"/>
    </source>
</evidence>
<dbReference type="SUPFAM" id="SSF51182">
    <property type="entry name" value="RmlC-like cupins"/>
    <property type="match status" value="1"/>
</dbReference>
<gene>
    <name evidence="2" type="ORF">BKA23_2407</name>
</gene>
<dbReference type="Proteomes" id="UP000318297">
    <property type="component" value="Unassembled WGS sequence"/>
</dbReference>
<name>A0A561E382_9MICO</name>
<keyword evidence="3" id="KW-1185">Reference proteome</keyword>
<evidence type="ECO:0000259" key="1">
    <source>
        <dbReference type="Pfam" id="PF07883"/>
    </source>
</evidence>
<dbReference type="Pfam" id="PF07883">
    <property type="entry name" value="Cupin_2"/>
    <property type="match status" value="1"/>
</dbReference>
<protein>
    <submittedName>
        <fullName evidence="2">Cupin domain</fullName>
    </submittedName>
</protein>
<evidence type="ECO:0000313" key="2">
    <source>
        <dbReference type="EMBL" id="TWE10059.1"/>
    </source>
</evidence>
<dbReference type="InterPro" id="IPR014710">
    <property type="entry name" value="RmlC-like_jellyroll"/>
</dbReference>
<feature type="domain" description="Cupin type-2" evidence="1">
    <location>
        <begin position="68"/>
        <end position="134"/>
    </location>
</feature>